<evidence type="ECO:0000313" key="2">
    <source>
        <dbReference type="EMBL" id="KRX12453.1"/>
    </source>
</evidence>
<sequence length="117" mass="12698">MTFLASVGAPWISVSVRFARHSCGRPDTTRPPPSSCVARNSVAGVYPAFAGTQNGHRTWYCAWPLGQRSSVPLERAADHRHGRFWPAYVAKDRSRPPGTPLSRPSTGIRGQGPRTSG</sequence>
<reference evidence="2 3" key="1">
    <citation type="submission" date="2015-01" db="EMBL/GenBank/DDBJ databases">
        <title>Evolution of Trichinella species and genotypes.</title>
        <authorList>
            <person name="Korhonen P.K."/>
            <person name="Edoardo P."/>
            <person name="Giuseppe L.R."/>
            <person name="Gasser R.B."/>
        </authorList>
    </citation>
    <scope>NUCLEOTIDE SEQUENCE [LARGE SCALE GENOMIC DNA]</scope>
    <source>
        <strain evidence="2">ISS37</strain>
    </source>
</reference>
<dbReference type="EMBL" id="JYDL01000393">
    <property type="protein sequence ID" value="KRX12453.1"/>
    <property type="molecule type" value="Genomic_DNA"/>
</dbReference>
<dbReference type="AlphaFoldDB" id="A0A0V0RDZ0"/>
<accession>A0A0V0RDZ0</accession>
<organism evidence="2 3">
    <name type="scientific">Trichinella nelsoni</name>
    <dbReference type="NCBI Taxonomy" id="6336"/>
    <lineage>
        <taxon>Eukaryota</taxon>
        <taxon>Metazoa</taxon>
        <taxon>Ecdysozoa</taxon>
        <taxon>Nematoda</taxon>
        <taxon>Enoplea</taxon>
        <taxon>Dorylaimia</taxon>
        <taxon>Trichinellida</taxon>
        <taxon>Trichinellidae</taxon>
        <taxon>Trichinella</taxon>
    </lineage>
</organism>
<dbReference type="OrthoDB" id="10417817at2759"/>
<dbReference type="Proteomes" id="UP000054630">
    <property type="component" value="Unassembled WGS sequence"/>
</dbReference>
<evidence type="ECO:0000256" key="1">
    <source>
        <dbReference type="SAM" id="MobiDB-lite"/>
    </source>
</evidence>
<gene>
    <name evidence="2" type="ORF">T07_14756</name>
</gene>
<feature type="non-terminal residue" evidence="2">
    <location>
        <position position="117"/>
    </location>
</feature>
<evidence type="ECO:0000313" key="3">
    <source>
        <dbReference type="Proteomes" id="UP000054630"/>
    </source>
</evidence>
<name>A0A0V0RDZ0_9BILA</name>
<comment type="caution">
    <text evidence="2">The sequence shown here is derived from an EMBL/GenBank/DDBJ whole genome shotgun (WGS) entry which is preliminary data.</text>
</comment>
<keyword evidence="3" id="KW-1185">Reference proteome</keyword>
<proteinExistence type="predicted"/>
<protein>
    <submittedName>
        <fullName evidence="2">Uncharacterized protein</fullName>
    </submittedName>
</protein>
<feature type="region of interest" description="Disordered" evidence="1">
    <location>
        <begin position="88"/>
        <end position="117"/>
    </location>
</feature>